<dbReference type="PROSITE" id="PS51006">
    <property type="entry name" value="PABS_2"/>
    <property type="match status" value="1"/>
</dbReference>
<accession>A0ABS2Z8D5</accession>
<dbReference type="PANTHER" id="PTHR43317">
    <property type="entry name" value="THERMOSPERMINE SYNTHASE ACAULIS5"/>
    <property type="match status" value="1"/>
</dbReference>
<sequence length="332" mass="37642">MIGVFILNELLWLTLGAAAVLLTEILGWLYWRYLGKGSFKSFINKNQKPEGPFKIIHKSQTPTQKIALVDVEGEMWIYSNGEVMFSTTKEEDEYAEVIVHIPMAAAKSVKNVLIIGGGGGITTREALRYEEVESITSVDIDDIMLHYGKNLDRLVEFNKGSLSHRKVRTVIADGRSYVENSLETWDVIIVDLPEPTSKCPSLSRLFTLQFYNQLRDHLNPGGAISIGCSTSNWMPEYMWSIETTLKEAGFFTIPFHHFSVNTGVDWGYILATTLPVEAGDIELKIASDFLTEERLQDILHLPYYLMNWEDEGKVQTDENKVLLEIVKEAYGY</sequence>
<keyword evidence="4" id="KW-0963">Cytoplasm</keyword>
<keyword evidence="3 4" id="KW-0620">Polyamine biosynthesis</keyword>
<keyword evidence="8" id="KW-1185">Reference proteome</keyword>
<evidence type="ECO:0000256" key="3">
    <source>
        <dbReference type="ARBA" id="ARBA00023115"/>
    </source>
</evidence>
<keyword evidence="4" id="KW-1133">Transmembrane helix</keyword>
<dbReference type="InterPro" id="IPR030374">
    <property type="entry name" value="PABS"/>
</dbReference>
<gene>
    <name evidence="4" type="primary">speE</name>
    <name evidence="7" type="ORF">JYA64_03510</name>
</gene>
<keyword evidence="4" id="KW-0812">Transmembrane</keyword>
<feature type="transmembrane region" description="Helical" evidence="4">
    <location>
        <begin position="12"/>
        <end position="31"/>
    </location>
</feature>
<keyword evidence="4" id="KW-0472">Membrane</keyword>
<evidence type="ECO:0000256" key="4">
    <source>
        <dbReference type="HAMAP-Rule" id="MF_00198"/>
    </source>
</evidence>
<evidence type="ECO:0000256" key="5">
    <source>
        <dbReference type="PROSITE-ProRule" id="PRU00354"/>
    </source>
</evidence>
<comment type="similarity">
    <text evidence="1 4">Belongs to the spermidine/spermine synthase family.</text>
</comment>
<evidence type="ECO:0000259" key="6">
    <source>
        <dbReference type="PROSITE" id="PS51006"/>
    </source>
</evidence>
<dbReference type="SUPFAM" id="SSF53335">
    <property type="entry name" value="S-adenosyl-L-methionine-dependent methyltransferases"/>
    <property type="match status" value="1"/>
</dbReference>
<evidence type="ECO:0000313" key="8">
    <source>
        <dbReference type="Proteomes" id="UP001319060"/>
    </source>
</evidence>
<dbReference type="InterPro" id="IPR029063">
    <property type="entry name" value="SAM-dependent_MTases_sf"/>
</dbReference>
<comment type="subcellular location">
    <subcellularLocation>
        <location evidence="4">Cell membrane</location>
        <topology evidence="4">Single-pass membrane protein</topology>
    </subcellularLocation>
</comment>
<dbReference type="PANTHER" id="PTHR43317:SF1">
    <property type="entry name" value="THERMOSPERMINE SYNTHASE ACAULIS5"/>
    <property type="match status" value="1"/>
</dbReference>
<feature type="binding site" evidence="4">
    <location>
        <begin position="173"/>
        <end position="174"/>
    </location>
    <ligand>
        <name>S-methyl-5'-thioadenosine</name>
        <dbReference type="ChEBI" id="CHEBI:17509"/>
    </ligand>
</feature>
<dbReference type="Proteomes" id="UP001319060">
    <property type="component" value="Unassembled WGS sequence"/>
</dbReference>
<comment type="subunit">
    <text evidence="4">Homodimer or homotetramer.</text>
</comment>
<comment type="caution">
    <text evidence="4">Lacks conserved residue(s) required for the propagation of feature annotation.</text>
</comment>
<feature type="binding site" evidence="4">
    <location>
        <position position="200"/>
    </location>
    <ligand>
        <name>S-methyl-5'-thioadenosine</name>
        <dbReference type="ChEBI" id="CHEBI:17509"/>
    </ligand>
</feature>
<dbReference type="Pfam" id="PF01564">
    <property type="entry name" value="Spermine_synth"/>
    <property type="match status" value="1"/>
</dbReference>
<organism evidence="7 8">
    <name type="scientific">Fictibacillus barbaricus</name>
    <dbReference type="NCBI Taxonomy" id="182136"/>
    <lineage>
        <taxon>Bacteria</taxon>
        <taxon>Bacillati</taxon>
        <taxon>Bacillota</taxon>
        <taxon>Bacilli</taxon>
        <taxon>Bacillales</taxon>
        <taxon>Fictibacillaceae</taxon>
        <taxon>Fictibacillus</taxon>
    </lineage>
</organism>
<reference evidence="7 8" key="1">
    <citation type="submission" date="2021-01" db="EMBL/GenBank/DDBJ databases">
        <title>Genome Sequencing of Type Strains.</title>
        <authorList>
            <person name="Lemaire J.F."/>
            <person name="Inderbitzin P."/>
            <person name="Collins S.B."/>
            <person name="Wespe N."/>
            <person name="Knight-Connoni V."/>
        </authorList>
    </citation>
    <scope>NUCLEOTIDE SEQUENCE [LARGE SCALE GENOMIC DNA]</scope>
    <source>
        <strain evidence="7 8">DSM 14730</strain>
    </source>
</reference>
<dbReference type="EMBL" id="JAFHKS010000041">
    <property type="protein sequence ID" value="MBN3544358.1"/>
    <property type="molecule type" value="Genomic_DNA"/>
</dbReference>
<feature type="domain" description="PABS" evidence="6">
    <location>
        <begin position="19"/>
        <end position="273"/>
    </location>
</feature>
<protein>
    <recommendedName>
        <fullName evidence="4">Polyamine aminopropyltransferase</fullName>
    </recommendedName>
    <alternativeName>
        <fullName evidence="4">Putrescine aminopropyltransferase</fullName>
        <shortName evidence="4">PAPT</shortName>
    </alternativeName>
    <alternativeName>
        <fullName evidence="4">Spermidine synthase</fullName>
        <shortName evidence="4">SPDS</shortName>
        <shortName evidence="4">SPDSY</shortName>
        <ecNumber evidence="4">2.5.1.16</ecNumber>
    </alternativeName>
</protein>
<comment type="pathway">
    <text evidence="4">Amine and polyamine biosynthesis; spermidine biosynthesis; spermidine from putrescine: step 1/1.</text>
</comment>
<dbReference type="HAMAP" id="MF_00198">
    <property type="entry name" value="Spermidine_synth"/>
    <property type="match status" value="1"/>
</dbReference>
<comment type="function">
    <text evidence="4">Catalyzes the irreversible transfer of a propylamine group from the amino donor S-adenosylmethioninamine (decarboxy-AdoMet) to putrescine (1,4-diaminobutane) to yield spermidine.</text>
</comment>
<comment type="caution">
    <text evidence="7">The sequence shown here is derived from an EMBL/GenBank/DDBJ whole genome shotgun (WGS) entry which is preliminary data.</text>
</comment>
<feature type="binding site" evidence="4">
    <location>
        <position position="64"/>
    </location>
    <ligand>
        <name>S-methyl-5'-thioadenosine</name>
        <dbReference type="ChEBI" id="CHEBI:17509"/>
    </ligand>
</feature>
<dbReference type="CDD" id="cd02440">
    <property type="entry name" value="AdoMet_MTases"/>
    <property type="match status" value="1"/>
</dbReference>
<keyword evidence="2 4" id="KW-0808">Transferase</keyword>
<proteinExistence type="inferred from homology"/>
<dbReference type="InterPro" id="IPR001045">
    <property type="entry name" value="Spermi_synthase"/>
</dbReference>
<comment type="catalytic activity">
    <reaction evidence="4">
        <text>S-adenosyl 3-(methylsulfanyl)propylamine + putrescine = S-methyl-5'-thioadenosine + spermidine + H(+)</text>
        <dbReference type="Rhea" id="RHEA:12721"/>
        <dbReference type="ChEBI" id="CHEBI:15378"/>
        <dbReference type="ChEBI" id="CHEBI:17509"/>
        <dbReference type="ChEBI" id="CHEBI:57443"/>
        <dbReference type="ChEBI" id="CHEBI:57834"/>
        <dbReference type="ChEBI" id="CHEBI:326268"/>
        <dbReference type="EC" id="2.5.1.16"/>
    </reaction>
</comment>
<dbReference type="Gene3D" id="3.40.50.150">
    <property type="entry name" value="Vaccinia Virus protein VP39"/>
    <property type="match status" value="1"/>
</dbReference>
<evidence type="ECO:0000256" key="2">
    <source>
        <dbReference type="ARBA" id="ARBA00022679"/>
    </source>
</evidence>
<evidence type="ECO:0000256" key="1">
    <source>
        <dbReference type="ARBA" id="ARBA00007867"/>
    </source>
</evidence>
<feature type="active site" description="Proton acceptor" evidence="4 5">
    <location>
        <position position="191"/>
    </location>
</feature>
<keyword evidence="4" id="KW-0745">Spermidine biosynthesis</keyword>
<dbReference type="EC" id="2.5.1.16" evidence="4"/>
<evidence type="ECO:0000313" key="7">
    <source>
        <dbReference type="EMBL" id="MBN3544358.1"/>
    </source>
</evidence>
<name>A0ABS2Z8D5_9BACL</name>
<feature type="binding site" evidence="4">
    <location>
        <position position="139"/>
    </location>
    <ligand>
        <name>S-methyl-5'-thioadenosine</name>
        <dbReference type="ChEBI" id="CHEBI:17509"/>
    </ligand>
</feature>